<dbReference type="InterPro" id="IPR011066">
    <property type="entry name" value="MscS_channel_C_sf"/>
</dbReference>
<organism evidence="2 3">
    <name type="scientific">Escherichia coli</name>
    <dbReference type="NCBI Taxonomy" id="562"/>
    <lineage>
        <taxon>Bacteria</taxon>
        <taxon>Pseudomonadati</taxon>
        <taxon>Pseudomonadota</taxon>
        <taxon>Gammaproteobacteria</taxon>
        <taxon>Enterobacterales</taxon>
        <taxon>Enterobacteriaceae</taxon>
        <taxon>Escherichia</taxon>
    </lineage>
</organism>
<evidence type="ECO:0000313" key="3">
    <source>
        <dbReference type="Proteomes" id="UP000254405"/>
    </source>
</evidence>
<dbReference type="Proteomes" id="UP000254405">
    <property type="component" value="Unassembled WGS sequence"/>
</dbReference>
<accession>A0A376TIY8</accession>
<dbReference type="PANTHER" id="PTHR30414">
    <property type="entry name" value="MINICONDUCTANCE MECHANOSENSITIVE CHANNEL YBDG"/>
    <property type="match status" value="1"/>
</dbReference>
<proteinExistence type="predicted"/>
<name>A0A376TIY8_ECOLX</name>
<dbReference type="GO" id="GO:0005886">
    <property type="term" value="C:plasma membrane"/>
    <property type="evidence" value="ECO:0007669"/>
    <property type="project" value="TreeGrafter"/>
</dbReference>
<gene>
    <name evidence="2" type="primary">mscM_4</name>
    <name evidence="2" type="ORF">NCTC8985_02492</name>
</gene>
<dbReference type="Pfam" id="PF21082">
    <property type="entry name" value="MS_channel_3rd"/>
    <property type="match status" value="1"/>
</dbReference>
<sequence>MQRLNKAHLLKPYLTSRHQEINEWNRQQGSTESILNLRRMTNIGTFRAYLNEYLRNHPRIRKDMTLMVRQLAPGDNGLPLEIYAFTNTVVWLEYESIQADIFDHIFAIVEEFGLRLHQSPTGNDIRSLAGAFKQ</sequence>
<reference evidence="2 3" key="1">
    <citation type="submission" date="2018-06" db="EMBL/GenBank/DDBJ databases">
        <authorList>
            <consortium name="Pathogen Informatics"/>
            <person name="Doyle S."/>
        </authorList>
    </citation>
    <scope>NUCLEOTIDE SEQUENCE [LARGE SCALE GENOMIC DNA]</scope>
    <source>
        <strain evidence="2 3">NCTC8985</strain>
    </source>
</reference>
<dbReference type="GO" id="GO:0008381">
    <property type="term" value="F:mechanosensitive monoatomic ion channel activity"/>
    <property type="evidence" value="ECO:0007669"/>
    <property type="project" value="InterPro"/>
</dbReference>
<feature type="domain" description="Mechanosensitive ion channel MscS C-terminal" evidence="1">
    <location>
        <begin position="47"/>
        <end position="115"/>
    </location>
</feature>
<evidence type="ECO:0000259" key="1">
    <source>
        <dbReference type="Pfam" id="PF21082"/>
    </source>
</evidence>
<dbReference type="InterPro" id="IPR049278">
    <property type="entry name" value="MS_channel_C"/>
</dbReference>
<dbReference type="InterPro" id="IPR030192">
    <property type="entry name" value="YbdG"/>
</dbReference>
<dbReference type="PANTHER" id="PTHR30414:SF0">
    <property type="entry name" value="MINICONDUCTANCE MECHANOSENSITIVE CHANNEL YBDG"/>
    <property type="match status" value="1"/>
</dbReference>
<dbReference type="SUPFAM" id="SSF82689">
    <property type="entry name" value="Mechanosensitive channel protein MscS (YggB), C-terminal domain"/>
    <property type="match status" value="1"/>
</dbReference>
<dbReference type="EMBL" id="UGCO01000001">
    <property type="protein sequence ID" value="STI77202.1"/>
    <property type="molecule type" value="Genomic_DNA"/>
</dbReference>
<evidence type="ECO:0000313" key="2">
    <source>
        <dbReference type="EMBL" id="STI77202.1"/>
    </source>
</evidence>
<dbReference type="AlphaFoldDB" id="A0A376TIY8"/>
<protein>
    <submittedName>
        <fullName evidence="2">Putative mechanosensitive ion channel protein</fullName>
    </submittedName>
</protein>
<dbReference type="GO" id="GO:0071470">
    <property type="term" value="P:cellular response to osmotic stress"/>
    <property type="evidence" value="ECO:0007669"/>
    <property type="project" value="InterPro"/>
</dbReference>